<evidence type="ECO:0000313" key="2">
    <source>
        <dbReference type="Proteomes" id="UP000620224"/>
    </source>
</evidence>
<dbReference type="Proteomes" id="UP000620224">
    <property type="component" value="Unassembled WGS sequence"/>
</dbReference>
<protein>
    <submittedName>
        <fullName evidence="1">Uncharacterized protein</fullName>
    </submittedName>
</protein>
<sequence length="292" mass="31833">MVTCTDRKASPPVTALRARDLSAADLPERAAEWERRLRTASEARVELAHLYQGDQWRRAQALAAVATHAGFAPRLYVASAGLGLRSVSSLAPSYAATFMTRHADSVASSTSQAADWWDHLQRMDESRNLSEIAASVGRILVVLSETYAQAMHRELLALAASGADTVLIGGACDLDGVLRIPANAALRNALGGTLTSLNVRMAAAWLQHCTPGRLITPAAKERWTAWVGQAARPERYARTPMSDAAVIDFIKDMKSRYPDSSRTRLLRLLRDKGMACEQKRFAGLYSSTIGQR</sequence>
<accession>A0A918IVI2</accession>
<evidence type="ECO:0000313" key="1">
    <source>
        <dbReference type="EMBL" id="GGW33914.1"/>
    </source>
</evidence>
<comment type="caution">
    <text evidence="1">The sequence shown here is derived from an EMBL/GenBank/DDBJ whole genome shotgun (WGS) entry which is preliminary data.</text>
</comment>
<keyword evidence="2" id="KW-1185">Reference proteome</keyword>
<dbReference type="AlphaFoldDB" id="A0A918IVI2"/>
<reference evidence="1" key="2">
    <citation type="submission" date="2020-09" db="EMBL/GenBank/DDBJ databases">
        <authorList>
            <person name="Sun Q."/>
            <person name="Ohkuma M."/>
        </authorList>
    </citation>
    <scope>NUCLEOTIDE SEQUENCE</scope>
    <source>
        <strain evidence="1">JCM 4490</strain>
    </source>
</reference>
<dbReference type="EMBL" id="BMUE01000001">
    <property type="protein sequence ID" value="GGW33914.1"/>
    <property type="molecule type" value="Genomic_DNA"/>
</dbReference>
<gene>
    <name evidence="1" type="ORF">GCM10010503_07500</name>
</gene>
<reference evidence="1" key="1">
    <citation type="journal article" date="2014" name="Int. J. Syst. Evol. Microbiol.">
        <title>Complete genome sequence of Corynebacterium casei LMG S-19264T (=DSM 44701T), isolated from a smear-ripened cheese.</title>
        <authorList>
            <consortium name="US DOE Joint Genome Institute (JGI-PGF)"/>
            <person name="Walter F."/>
            <person name="Albersmeier A."/>
            <person name="Kalinowski J."/>
            <person name="Ruckert C."/>
        </authorList>
    </citation>
    <scope>NUCLEOTIDE SEQUENCE</scope>
    <source>
        <strain evidence="1">JCM 4490</strain>
    </source>
</reference>
<organism evidence="1 2">
    <name type="scientific">Streptomyces lucensis JCM 4490</name>
    <dbReference type="NCBI Taxonomy" id="1306176"/>
    <lineage>
        <taxon>Bacteria</taxon>
        <taxon>Bacillati</taxon>
        <taxon>Actinomycetota</taxon>
        <taxon>Actinomycetes</taxon>
        <taxon>Kitasatosporales</taxon>
        <taxon>Streptomycetaceae</taxon>
        <taxon>Streptomyces</taxon>
    </lineage>
</organism>
<proteinExistence type="predicted"/>
<name>A0A918IVI2_9ACTN</name>